<proteinExistence type="predicted"/>
<accession>A0A941GMK9</accession>
<evidence type="ECO:0008006" key="4">
    <source>
        <dbReference type="Google" id="ProtNLM"/>
    </source>
</evidence>
<reference evidence="2" key="1">
    <citation type="submission" date="2021-02" db="EMBL/GenBank/DDBJ databases">
        <title>Metagenome analyses of Stigonema ocellatum DSM 106950, Chlorogloea purpurea SAG 13.99 and Gomphosphaeria aponina DSM 107014.</title>
        <authorList>
            <person name="Marter P."/>
            <person name="Huang S."/>
        </authorList>
    </citation>
    <scope>NUCLEOTIDE SEQUENCE</scope>
    <source>
        <strain evidence="2">JP213</strain>
    </source>
</reference>
<sequence length="96" mass="11177">MKYLTFLLLIIISLAFVSPVQASLCRQYNDNLICILSIKRSAKYYWEYRASVRINGVTRPIEIYNCREKVRIKSDQTIVPFAPEGAGEFICSYFQK</sequence>
<evidence type="ECO:0000313" key="3">
    <source>
        <dbReference type="Proteomes" id="UP000767446"/>
    </source>
</evidence>
<comment type="caution">
    <text evidence="2">The sequence shown here is derived from an EMBL/GenBank/DDBJ whole genome shotgun (WGS) entry which is preliminary data.</text>
</comment>
<dbReference type="Proteomes" id="UP000767446">
    <property type="component" value="Unassembled WGS sequence"/>
</dbReference>
<evidence type="ECO:0000256" key="1">
    <source>
        <dbReference type="SAM" id="SignalP"/>
    </source>
</evidence>
<feature type="chain" id="PRO_5037738790" description="Ig-like domain-containing protein" evidence="1">
    <location>
        <begin position="23"/>
        <end position="96"/>
    </location>
</feature>
<evidence type="ECO:0000313" key="2">
    <source>
        <dbReference type="EMBL" id="MBR8826899.1"/>
    </source>
</evidence>
<protein>
    <recommendedName>
        <fullName evidence="4">Ig-like domain-containing protein</fullName>
    </recommendedName>
</protein>
<dbReference type="EMBL" id="JADQBC010000014">
    <property type="protein sequence ID" value="MBR8826899.1"/>
    <property type="molecule type" value="Genomic_DNA"/>
</dbReference>
<dbReference type="AlphaFoldDB" id="A0A941GMK9"/>
<name>A0A941GMK9_9CHRO</name>
<gene>
    <name evidence="2" type="ORF">DSM107014_03170</name>
</gene>
<keyword evidence="1" id="KW-0732">Signal</keyword>
<feature type="signal peptide" evidence="1">
    <location>
        <begin position="1"/>
        <end position="22"/>
    </location>
</feature>
<organism evidence="2 3">
    <name type="scientific">Gomphosphaeria aponina SAG 52.96 = DSM 107014</name>
    <dbReference type="NCBI Taxonomy" id="1521640"/>
    <lineage>
        <taxon>Bacteria</taxon>
        <taxon>Bacillati</taxon>
        <taxon>Cyanobacteriota</taxon>
        <taxon>Cyanophyceae</taxon>
        <taxon>Oscillatoriophycideae</taxon>
        <taxon>Chroococcales</taxon>
        <taxon>Gomphosphaeriaceae</taxon>
        <taxon>Gomphosphaeria</taxon>
    </lineage>
</organism>